<dbReference type="AlphaFoldDB" id="E8V1B5"/>
<organism evidence="2 3">
    <name type="scientific">Terriglobus saanensis (strain ATCC BAA-1853 / DSM 23119 / SP1PR4)</name>
    <dbReference type="NCBI Taxonomy" id="401053"/>
    <lineage>
        <taxon>Bacteria</taxon>
        <taxon>Pseudomonadati</taxon>
        <taxon>Acidobacteriota</taxon>
        <taxon>Terriglobia</taxon>
        <taxon>Terriglobales</taxon>
        <taxon>Acidobacteriaceae</taxon>
        <taxon>Terriglobus</taxon>
    </lineage>
</organism>
<accession>E8V1B5</accession>
<keyword evidence="1" id="KW-0472">Membrane</keyword>
<dbReference type="Proteomes" id="UP000006844">
    <property type="component" value="Chromosome"/>
</dbReference>
<reference evidence="2 3" key="1">
    <citation type="journal article" date="2012" name="Stand. Genomic Sci.">
        <title>Complete genome sequence of Terriglobus saanensis type strain SP1PR4(T), an Acidobacteria from tundra soil.</title>
        <authorList>
            <person name="Rawat S.R."/>
            <person name="Mannisto M.K."/>
            <person name="Starovoytov V."/>
            <person name="Goodwin L."/>
            <person name="Nolan M."/>
            <person name="Hauser L."/>
            <person name="Land M."/>
            <person name="Davenport K.W."/>
            <person name="Woyke T."/>
            <person name="Haggblom M.M."/>
        </authorList>
    </citation>
    <scope>NUCLEOTIDE SEQUENCE</scope>
    <source>
        <strain evidence="3">ATCC BAA-1853 / DSM 23119 / SP1PR4</strain>
    </source>
</reference>
<sequence length="103" mass="11296">MKHVLSALAQTILLLIVGAAVMLWHPLGLSHTLWKTATQQRTFEADWLVAVFVVYLVIVLIEALRKRLRGGIAPATVALVLAIALGLAMKFGFKLTDVSHYGF</sequence>
<evidence type="ECO:0000313" key="3">
    <source>
        <dbReference type="Proteomes" id="UP000006844"/>
    </source>
</evidence>
<evidence type="ECO:0000313" key="2">
    <source>
        <dbReference type="EMBL" id="ADV84530.1"/>
    </source>
</evidence>
<gene>
    <name evidence="2" type="ordered locus">AciPR4_3781</name>
</gene>
<proteinExistence type="predicted"/>
<dbReference type="HOGENOM" id="CLU_2262471_0_0_0"/>
<keyword evidence="1" id="KW-0812">Transmembrane</keyword>
<dbReference type="EMBL" id="CP002467">
    <property type="protein sequence ID" value="ADV84530.1"/>
    <property type="molecule type" value="Genomic_DNA"/>
</dbReference>
<dbReference type="eggNOG" id="ENOG5033J48">
    <property type="taxonomic scope" value="Bacteria"/>
</dbReference>
<dbReference type="STRING" id="401053.AciPR4_3781"/>
<feature type="transmembrane region" description="Helical" evidence="1">
    <location>
        <begin position="7"/>
        <end position="27"/>
    </location>
</feature>
<keyword evidence="1" id="KW-1133">Transmembrane helix</keyword>
<protein>
    <submittedName>
        <fullName evidence="2">Uncharacterized protein</fullName>
    </submittedName>
</protein>
<feature type="transmembrane region" description="Helical" evidence="1">
    <location>
        <begin position="71"/>
        <end position="93"/>
    </location>
</feature>
<dbReference type="RefSeq" id="WP_013570260.1">
    <property type="nucleotide sequence ID" value="NC_014963.1"/>
</dbReference>
<name>E8V1B5_TERSS</name>
<feature type="transmembrane region" description="Helical" evidence="1">
    <location>
        <begin position="47"/>
        <end position="64"/>
    </location>
</feature>
<keyword evidence="3" id="KW-1185">Reference proteome</keyword>
<evidence type="ECO:0000256" key="1">
    <source>
        <dbReference type="SAM" id="Phobius"/>
    </source>
</evidence>
<dbReference type="KEGG" id="tsa:AciPR4_3781"/>